<protein>
    <recommendedName>
        <fullName evidence="2">Trichome birefringence-like C-terminal domain-containing protein</fullName>
    </recommendedName>
</protein>
<keyword evidence="4" id="KW-1185">Reference proteome</keyword>
<name>A0A6A2ZX34_HIBSY</name>
<comment type="caution">
    <text evidence="3">The sequence shown here is derived from an EMBL/GenBank/DDBJ whole genome shotgun (WGS) entry which is preliminary data.</text>
</comment>
<comment type="similarity">
    <text evidence="1">Belongs to the PC-esterase family. TBL subfamily.</text>
</comment>
<feature type="domain" description="Trichome birefringence-like C-terminal" evidence="2">
    <location>
        <begin position="151"/>
        <end position="223"/>
    </location>
</feature>
<sequence>MAMPPTMSMSSKWSRKKPHFPLLAVLFIFIACSVLYNEFSVQRIHESTDHVPSSQPTPSTYVKPNLPQRASEVLDRFSGCNSTRNFSGKKTGRPTWRRNRVGGGVFDTGLVRFFYAFSFVQRILGGHIPMECDRNVGEVEGEETDSVIPANKRSMNPNAQLTIFRAEEYNATVEFLWAPLLVESNSDYPVKHRLAERIIRPDSVLKHSAQWEHADILVFNSWSGEENEACEELDGLGAMELAMGAWADWVASKVIALKKRKESGKLELKETAIAKRGLSIGRSTGKWFELGYHAHGGWIDFPFGFEGIGHQSHTALGISKRWAPFHL</sequence>
<proteinExistence type="inferred from homology"/>
<dbReference type="AlphaFoldDB" id="A0A6A2ZX34"/>
<dbReference type="GO" id="GO:0016413">
    <property type="term" value="F:O-acetyltransferase activity"/>
    <property type="evidence" value="ECO:0007669"/>
    <property type="project" value="InterPro"/>
</dbReference>
<dbReference type="GO" id="GO:0005794">
    <property type="term" value="C:Golgi apparatus"/>
    <property type="evidence" value="ECO:0007669"/>
    <property type="project" value="TreeGrafter"/>
</dbReference>
<evidence type="ECO:0000256" key="1">
    <source>
        <dbReference type="ARBA" id="ARBA00007727"/>
    </source>
</evidence>
<evidence type="ECO:0000313" key="4">
    <source>
        <dbReference type="Proteomes" id="UP000436088"/>
    </source>
</evidence>
<evidence type="ECO:0000259" key="2">
    <source>
        <dbReference type="Pfam" id="PF13839"/>
    </source>
</evidence>
<gene>
    <name evidence="3" type="ORF">F3Y22_tig00110656pilonHSYRG00011</name>
</gene>
<evidence type="ECO:0000313" key="3">
    <source>
        <dbReference type="EMBL" id="KAE8696500.1"/>
    </source>
</evidence>
<dbReference type="InterPro" id="IPR029962">
    <property type="entry name" value="TBL"/>
</dbReference>
<dbReference type="Proteomes" id="UP000436088">
    <property type="component" value="Unassembled WGS sequence"/>
</dbReference>
<accession>A0A6A2ZX34</accession>
<dbReference type="PANTHER" id="PTHR32285">
    <property type="entry name" value="PROTEIN TRICHOME BIREFRINGENCE-LIKE 9-RELATED"/>
    <property type="match status" value="1"/>
</dbReference>
<organism evidence="3 4">
    <name type="scientific">Hibiscus syriacus</name>
    <name type="common">Rose of Sharon</name>
    <dbReference type="NCBI Taxonomy" id="106335"/>
    <lineage>
        <taxon>Eukaryota</taxon>
        <taxon>Viridiplantae</taxon>
        <taxon>Streptophyta</taxon>
        <taxon>Embryophyta</taxon>
        <taxon>Tracheophyta</taxon>
        <taxon>Spermatophyta</taxon>
        <taxon>Magnoliopsida</taxon>
        <taxon>eudicotyledons</taxon>
        <taxon>Gunneridae</taxon>
        <taxon>Pentapetalae</taxon>
        <taxon>rosids</taxon>
        <taxon>malvids</taxon>
        <taxon>Malvales</taxon>
        <taxon>Malvaceae</taxon>
        <taxon>Malvoideae</taxon>
        <taxon>Hibiscus</taxon>
    </lineage>
</organism>
<dbReference type="Pfam" id="PF13839">
    <property type="entry name" value="PC-Esterase"/>
    <property type="match status" value="1"/>
</dbReference>
<reference evidence="3" key="1">
    <citation type="submission" date="2019-09" db="EMBL/GenBank/DDBJ databases">
        <title>Draft genome information of white flower Hibiscus syriacus.</title>
        <authorList>
            <person name="Kim Y.-M."/>
        </authorList>
    </citation>
    <scope>NUCLEOTIDE SEQUENCE [LARGE SCALE GENOMIC DNA]</scope>
    <source>
        <strain evidence="3">YM2019G1</strain>
    </source>
</reference>
<dbReference type="InterPro" id="IPR026057">
    <property type="entry name" value="TBL_C"/>
</dbReference>
<dbReference type="EMBL" id="VEPZ02001065">
    <property type="protein sequence ID" value="KAE8696500.1"/>
    <property type="molecule type" value="Genomic_DNA"/>
</dbReference>
<dbReference type="PANTHER" id="PTHR32285:SF202">
    <property type="entry name" value="PROTEIN TRICHOME BIREFRINGENCE-LIKE 35"/>
    <property type="match status" value="1"/>
</dbReference>